<protein>
    <recommendedName>
        <fullName evidence="10">M18 family aminopeptidase</fullName>
        <ecNumber evidence="10">3.4.11.-</ecNumber>
    </recommendedName>
</protein>
<evidence type="ECO:0000313" key="11">
    <source>
        <dbReference type="EMBL" id="MBK6299690.1"/>
    </source>
</evidence>
<evidence type="ECO:0000313" key="12">
    <source>
        <dbReference type="Proteomes" id="UP000718281"/>
    </source>
</evidence>
<dbReference type="GO" id="GO:0008270">
    <property type="term" value="F:zinc ion binding"/>
    <property type="evidence" value="ECO:0007669"/>
    <property type="project" value="InterPro"/>
</dbReference>
<dbReference type="SUPFAM" id="SSF53187">
    <property type="entry name" value="Zn-dependent exopeptidases"/>
    <property type="match status" value="1"/>
</dbReference>
<evidence type="ECO:0000256" key="10">
    <source>
        <dbReference type="RuleBase" id="RU004387"/>
    </source>
</evidence>
<dbReference type="GO" id="GO:0008237">
    <property type="term" value="F:metallopeptidase activity"/>
    <property type="evidence" value="ECO:0007669"/>
    <property type="project" value="UniProtKB-KW"/>
</dbReference>
<evidence type="ECO:0000256" key="1">
    <source>
        <dbReference type="ARBA" id="ARBA00001947"/>
    </source>
</evidence>
<dbReference type="CDD" id="cd05658">
    <property type="entry name" value="M18_DAP"/>
    <property type="match status" value="1"/>
</dbReference>
<evidence type="ECO:0000256" key="9">
    <source>
        <dbReference type="RuleBase" id="RU004386"/>
    </source>
</evidence>
<comment type="cofactor">
    <cofactor evidence="1 10">
        <name>Zn(2+)</name>
        <dbReference type="ChEBI" id="CHEBI:29105"/>
    </cofactor>
</comment>
<dbReference type="PANTHER" id="PTHR28570">
    <property type="entry name" value="ASPARTYL AMINOPEPTIDASE"/>
    <property type="match status" value="1"/>
</dbReference>
<dbReference type="EMBL" id="JADIXZ010000001">
    <property type="protein sequence ID" value="MBK6299690.1"/>
    <property type="molecule type" value="Genomic_DNA"/>
</dbReference>
<keyword evidence="6 9" id="KW-0378">Hydrolase</keyword>
<comment type="similarity">
    <text evidence="2 9">Belongs to the peptidase M18 family.</text>
</comment>
<evidence type="ECO:0000256" key="5">
    <source>
        <dbReference type="ARBA" id="ARBA00022723"/>
    </source>
</evidence>
<evidence type="ECO:0000256" key="4">
    <source>
        <dbReference type="ARBA" id="ARBA00022670"/>
    </source>
</evidence>
<comment type="caution">
    <text evidence="11">The sequence shown here is derived from an EMBL/GenBank/DDBJ whole genome shotgun (WGS) entry which is preliminary data.</text>
</comment>
<dbReference type="InterPro" id="IPR001948">
    <property type="entry name" value="Peptidase_M18"/>
</dbReference>
<dbReference type="Proteomes" id="UP000718281">
    <property type="component" value="Unassembled WGS sequence"/>
</dbReference>
<proteinExistence type="inferred from homology"/>
<dbReference type="EC" id="3.4.11.-" evidence="10"/>
<evidence type="ECO:0000256" key="8">
    <source>
        <dbReference type="ARBA" id="ARBA00023049"/>
    </source>
</evidence>
<dbReference type="AlphaFoldDB" id="A0A935CCM5"/>
<dbReference type="Gene3D" id="2.30.250.10">
    <property type="entry name" value="Aminopeptidase i, Domain 2"/>
    <property type="match status" value="1"/>
</dbReference>
<dbReference type="Gene3D" id="3.40.630.10">
    <property type="entry name" value="Zn peptidases"/>
    <property type="match status" value="1"/>
</dbReference>
<dbReference type="GO" id="GO:0005737">
    <property type="term" value="C:cytoplasm"/>
    <property type="evidence" value="ECO:0007669"/>
    <property type="project" value="UniProtKB-ARBA"/>
</dbReference>
<dbReference type="SUPFAM" id="SSF101821">
    <property type="entry name" value="Aminopeptidase/glucanase lid domain"/>
    <property type="match status" value="1"/>
</dbReference>
<keyword evidence="4 9" id="KW-0645">Protease</keyword>
<evidence type="ECO:0000256" key="2">
    <source>
        <dbReference type="ARBA" id="ARBA00008290"/>
    </source>
</evidence>
<dbReference type="NCBIfam" id="NF002759">
    <property type="entry name" value="PRK02813.1"/>
    <property type="match status" value="1"/>
</dbReference>
<evidence type="ECO:0000256" key="6">
    <source>
        <dbReference type="ARBA" id="ARBA00022801"/>
    </source>
</evidence>
<gene>
    <name evidence="11" type="ORF">IPF40_01080</name>
</gene>
<keyword evidence="3 9" id="KW-0031">Aminopeptidase</keyword>
<dbReference type="InterPro" id="IPR023358">
    <property type="entry name" value="Peptidase_M18_dom2"/>
</dbReference>
<dbReference type="PANTHER" id="PTHR28570:SF3">
    <property type="entry name" value="ASPARTYL AMINOPEPTIDASE"/>
    <property type="match status" value="1"/>
</dbReference>
<keyword evidence="8 9" id="KW-0482">Metalloprotease</keyword>
<keyword evidence="7 9" id="KW-0862">Zinc</keyword>
<dbReference type="PRINTS" id="PR00932">
    <property type="entry name" value="AMINO1PTASE"/>
</dbReference>
<evidence type="ECO:0000256" key="3">
    <source>
        <dbReference type="ARBA" id="ARBA00022438"/>
    </source>
</evidence>
<organism evidence="11 12">
    <name type="scientific">Candidatus Phosphoribacter hodrii</name>
    <dbReference type="NCBI Taxonomy" id="2953743"/>
    <lineage>
        <taxon>Bacteria</taxon>
        <taxon>Bacillati</taxon>
        <taxon>Actinomycetota</taxon>
        <taxon>Actinomycetes</taxon>
        <taxon>Micrococcales</taxon>
        <taxon>Dermatophilaceae</taxon>
        <taxon>Candidatus Phosphoribacter</taxon>
    </lineage>
</organism>
<accession>A0A935CCM5</accession>
<evidence type="ECO:0000256" key="7">
    <source>
        <dbReference type="ARBA" id="ARBA00022833"/>
    </source>
</evidence>
<name>A0A935CCM5_9MICO</name>
<reference evidence="11 12" key="1">
    <citation type="submission" date="2020-10" db="EMBL/GenBank/DDBJ databases">
        <title>Connecting structure to function with the recovery of over 1000 high-quality activated sludge metagenome-assembled genomes encoding full-length rRNA genes using long-read sequencing.</title>
        <authorList>
            <person name="Singleton C.M."/>
            <person name="Petriglieri F."/>
            <person name="Kristensen J.M."/>
            <person name="Kirkegaard R.H."/>
            <person name="Michaelsen T.Y."/>
            <person name="Andersen M.H."/>
            <person name="Karst S.M."/>
            <person name="Dueholm M.S."/>
            <person name="Nielsen P.H."/>
            <person name="Albertsen M."/>
        </authorList>
    </citation>
    <scope>NUCLEOTIDE SEQUENCE [LARGE SCALE GENOMIC DNA]</scope>
    <source>
        <strain evidence="11">AalE_18-Q3-R2-46_BAT3C.188</strain>
    </source>
</reference>
<dbReference type="GO" id="GO:0004177">
    <property type="term" value="F:aminopeptidase activity"/>
    <property type="evidence" value="ECO:0007669"/>
    <property type="project" value="UniProtKB-KW"/>
</dbReference>
<sequence length="444" mass="46732">MHTAFDPDSTAQGLIDFVDASPTPFHAVDSAIRLLAAEGFTALDESAPFPSQPGRYYIARGGALVAWIETGGMPPTAPFRVIGTHTDSPNLRVKPRPDLVKAGWQMVAVEPYGGLLINSWLDRDLGLAGRVAVRDNSAATGVSTRLFHDRAPLLRVAQLAIHLDRGVNERGLVLNPQQHLVPLWGVGEAPASIAAYLGEQVGADPGDVLAWDAMLHDTQPSARIGRAQELIAAPRLDNLASSYAAVRALLAVAASGGTSADQEADAAYRPVIALFDHEEVGSRSERGADSPMLRGILERIVLAADGGRDDLWRALAGTIVASADMAHATHPNYSELHEPGHRIEMNGGPVLKVQTELRYATDAVGAAALHLACEQADVPLQVFVTRSDLPCGSTIGPITAGQVGVTTVDLGAPMLSMHSIRELAGVADQAMYAAALAAFLAPVP</sequence>
<dbReference type="GO" id="GO:0006508">
    <property type="term" value="P:proteolysis"/>
    <property type="evidence" value="ECO:0007669"/>
    <property type="project" value="UniProtKB-KW"/>
</dbReference>
<dbReference type="Pfam" id="PF02127">
    <property type="entry name" value="Peptidase_M18"/>
    <property type="match status" value="1"/>
</dbReference>
<keyword evidence="5 9" id="KW-0479">Metal-binding</keyword>